<dbReference type="InterPro" id="IPR029044">
    <property type="entry name" value="Nucleotide-diphossugar_trans"/>
</dbReference>
<sequence>MKFSFVIPVYNTGSLLEKCVASITANSFSDYEIIIINDGSTDGSAEIIEGLARRFSAIRPLNQANNGQGAARNAGVRAARGEYIWFVDSDDWLLDGAVSRVAKVTGAYSPDVVVLNYVNAYDDGRYIPRSNIAPELLGKVIKPAEKENVFASVSCWNTPPWRLVCKRQLLLDHGIVFAEGVFYEDHPFAIHLMLVAERVFIYPPASYAYFQRPGSTTHANDRKAFDFLTVRQLSIDLFKRFGKFEEFSELASSYVSPRNFYDAHVAEPFRQEFVERLGKLITPEDQALLEKLDDPVRIDFVRGAIAGRVPKPEKATIRRIKLLMSAGGRTRLRLALRNRLIGLLRRFLRKTRSFGVQARQLIEVGQVPALNYRLGTGSRLEHARVDVRLQSEQRDYLVVGNHSLVGGSYVFERGVGTISIGDFSSVGHGTMMICTQPEGIKIGNQVLISWDVTVIDSNSHPLDPELRAGDAFDWLSGIETGHYGAFKDWQDVAAAPIVIEDRAWIGFGSTIMKGVTIGRGAVVASRSVVTKDVAPFTIVGGNPASFISYVPRGQWNWEDTLAAAHGDPAMRDTLRHSYIHKDYADTLHRYRHSEEFREVAGIIADRYEQPASILDVGAGNGVCSVAFALENHEVVAIEPGEGPIGGIDAVETMAKHGAWIDPTIFDRLSWERADILTYQTEKRFDAVLCRQALHHFSDPHLAVQNIFNLLKPGGTALFVREHVVFDADDKQAFLKGHPFQKFYGGENAYTVEEYIDFIKKSGLVVEKVLKFGDSPINYEPHSREIAQKLDERDIAGRPYTFVAVKPGRSK</sequence>
<dbReference type="CDD" id="cd04647">
    <property type="entry name" value="LbH_MAT_like"/>
    <property type="match status" value="1"/>
</dbReference>
<keyword evidence="1 6" id="KW-0808">Transferase</keyword>
<dbReference type="PANTHER" id="PTHR22916">
    <property type="entry name" value="GLYCOSYLTRANSFERASE"/>
    <property type="match status" value="1"/>
</dbReference>
<proteinExistence type="predicted"/>
<dbReference type="GO" id="GO:0016746">
    <property type="term" value="F:acyltransferase activity"/>
    <property type="evidence" value="ECO:0007669"/>
    <property type="project" value="UniProtKB-KW"/>
</dbReference>
<dbReference type="Proteomes" id="UP000526625">
    <property type="component" value="Unassembled WGS sequence"/>
</dbReference>
<dbReference type="Gene3D" id="2.160.10.10">
    <property type="entry name" value="Hexapeptide repeat proteins"/>
    <property type="match status" value="1"/>
</dbReference>
<dbReference type="InterPro" id="IPR001173">
    <property type="entry name" value="Glyco_trans_2-like"/>
</dbReference>
<dbReference type="Proteomes" id="UP000471190">
    <property type="component" value="Unassembled WGS sequence"/>
</dbReference>
<dbReference type="CDD" id="cd02440">
    <property type="entry name" value="AdoMet_MTases"/>
    <property type="match status" value="1"/>
</dbReference>
<dbReference type="CDD" id="cd00761">
    <property type="entry name" value="Glyco_tranf_GTA_type"/>
    <property type="match status" value="1"/>
</dbReference>
<dbReference type="PANTHER" id="PTHR22916:SF3">
    <property type="entry name" value="UDP-GLCNAC:BETAGAL BETA-1,3-N-ACETYLGLUCOSAMINYLTRANSFERASE-LIKE PROTEIN 1"/>
    <property type="match status" value="1"/>
</dbReference>
<dbReference type="Pfam" id="PF00132">
    <property type="entry name" value="Hexapep"/>
    <property type="match status" value="1"/>
</dbReference>
<evidence type="ECO:0000256" key="3">
    <source>
        <dbReference type="ARBA" id="ARBA00023315"/>
    </source>
</evidence>
<dbReference type="Gene3D" id="3.40.50.150">
    <property type="entry name" value="Vaccinia Virus protein VP39"/>
    <property type="match status" value="1"/>
</dbReference>
<dbReference type="EMBL" id="JAADZA010000019">
    <property type="protein sequence ID" value="NEV12796.1"/>
    <property type="molecule type" value="Genomic_DNA"/>
</dbReference>
<evidence type="ECO:0000313" key="6">
    <source>
        <dbReference type="EMBL" id="NEV12796.1"/>
    </source>
</evidence>
<accession>A0A6P1C8S6</accession>
<dbReference type="InterPro" id="IPR029063">
    <property type="entry name" value="SAM-dependent_MTases_sf"/>
</dbReference>
<keyword evidence="8" id="KW-1185">Reference proteome</keyword>
<dbReference type="SUPFAM" id="SSF53448">
    <property type="entry name" value="Nucleotide-diphospho-sugar transferases"/>
    <property type="match status" value="1"/>
</dbReference>
<organism evidence="6 7">
    <name type="scientific">Rhizobium tropici</name>
    <dbReference type="NCBI Taxonomy" id="398"/>
    <lineage>
        <taxon>Bacteria</taxon>
        <taxon>Pseudomonadati</taxon>
        <taxon>Pseudomonadota</taxon>
        <taxon>Alphaproteobacteria</taxon>
        <taxon>Hyphomicrobiales</taxon>
        <taxon>Rhizobiaceae</taxon>
        <taxon>Rhizobium/Agrobacterium group</taxon>
        <taxon>Rhizobium</taxon>
    </lineage>
</organism>
<dbReference type="PROSITE" id="PS00101">
    <property type="entry name" value="HEXAPEP_TRANSFERASES"/>
    <property type="match status" value="1"/>
</dbReference>
<dbReference type="InterPro" id="IPR011004">
    <property type="entry name" value="Trimer_LpxA-like_sf"/>
</dbReference>
<dbReference type="GO" id="GO:0016758">
    <property type="term" value="F:hexosyltransferase activity"/>
    <property type="evidence" value="ECO:0007669"/>
    <property type="project" value="UniProtKB-ARBA"/>
</dbReference>
<reference evidence="5 8" key="2">
    <citation type="submission" date="2020-08" db="EMBL/GenBank/DDBJ databases">
        <title>Genomic Encyclopedia of Type Strains, Phase IV (KMG-V): Genome sequencing to study the core and pangenomes of soil and plant-associated prokaryotes.</title>
        <authorList>
            <person name="Whitman W."/>
        </authorList>
    </citation>
    <scope>NUCLEOTIDE SEQUENCE [LARGE SCALE GENOMIC DNA]</scope>
    <source>
        <strain evidence="5 8">SEMIA 4059</strain>
    </source>
</reference>
<comment type="caution">
    <text evidence="6">The sequence shown here is derived from an EMBL/GenBank/DDBJ whole genome shotgun (WGS) entry which is preliminary data.</text>
</comment>
<dbReference type="Gene3D" id="3.90.550.10">
    <property type="entry name" value="Spore Coat Polysaccharide Biosynthesis Protein SpsA, Chain A"/>
    <property type="match status" value="1"/>
</dbReference>
<dbReference type="AlphaFoldDB" id="A0A6P1C8S6"/>
<feature type="domain" description="Glycosyltransferase 2-like" evidence="4">
    <location>
        <begin position="4"/>
        <end position="132"/>
    </location>
</feature>
<keyword evidence="3" id="KW-0012">Acyltransferase</keyword>
<evidence type="ECO:0000313" key="8">
    <source>
        <dbReference type="Proteomes" id="UP000526625"/>
    </source>
</evidence>
<keyword evidence="2" id="KW-0677">Repeat</keyword>
<evidence type="ECO:0000256" key="2">
    <source>
        <dbReference type="ARBA" id="ARBA00022737"/>
    </source>
</evidence>
<gene>
    <name evidence="5" type="ORF">GGD45_005133</name>
    <name evidence="6" type="ORF">GXW80_17515</name>
</gene>
<dbReference type="SUPFAM" id="SSF53335">
    <property type="entry name" value="S-adenosyl-L-methionine-dependent methyltransferases"/>
    <property type="match status" value="1"/>
</dbReference>
<name>A0A6P1C8S6_RHITR</name>
<dbReference type="EMBL" id="JACHBF010000019">
    <property type="protein sequence ID" value="MBB6494689.1"/>
    <property type="molecule type" value="Genomic_DNA"/>
</dbReference>
<reference evidence="6 7" key="1">
    <citation type="submission" date="2020-02" db="EMBL/GenBank/DDBJ databases">
        <title>Draft genome sequence of Rhizobium tropici.</title>
        <authorList>
            <person name="Khayi S."/>
            <person name="Jemo M."/>
        </authorList>
    </citation>
    <scope>NUCLEOTIDE SEQUENCE [LARGE SCALE GENOMIC DNA]</scope>
    <source>
        <strain evidence="6 7">A12</strain>
    </source>
</reference>
<evidence type="ECO:0000259" key="4">
    <source>
        <dbReference type="Pfam" id="PF00535"/>
    </source>
</evidence>
<dbReference type="InterPro" id="IPR001451">
    <property type="entry name" value="Hexapep"/>
</dbReference>
<evidence type="ECO:0000313" key="7">
    <source>
        <dbReference type="Proteomes" id="UP000471190"/>
    </source>
</evidence>
<protein>
    <submittedName>
        <fullName evidence="5 6">Glycosyltransferase</fullName>
    </submittedName>
</protein>
<dbReference type="InterPro" id="IPR018357">
    <property type="entry name" value="Hexapep_transf_CS"/>
</dbReference>
<evidence type="ECO:0000256" key="1">
    <source>
        <dbReference type="ARBA" id="ARBA00022679"/>
    </source>
</evidence>
<evidence type="ECO:0000313" key="5">
    <source>
        <dbReference type="EMBL" id="MBB6494689.1"/>
    </source>
</evidence>
<dbReference type="Pfam" id="PF00535">
    <property type="entry name" value="Glycos_transf_2"/>
    <property type="match status" value="1"/>
</dbReference>
<dbReference type="SUPFAM" id="SSF51161">
    <property type="entry name" value="Trimeric LpxA-like enzymes"/>
    <property type="match status" value="1"/>
</dbReference>
<dbReference type="Pfam" id="PF13489">
    <property type="entry name" value="Methyltransf_23"/>
    <property type="match status" value="1"/>
</dbReference>